<dbReference type="EMBL" id="CAJVCE010000017">
    <property type="protein sequence ID" value="CAG7651892.1"/>
    <property type="molecule type" value="Genomic_DNA"/>
</dbReference>
<comment type="caution">
    <text evidence="2">The sequence shown here is derived from an EMBL/GenBank/DDBJ whole genome shotgun (WGS) entry which is preliminary data.</text>
</comment>
<dbReference type="InterPro" id="IPR058094">
    <property type="entry name" value="Ig-like_OmpL47-like"/>
</dbReference>
<protein>
    <recommendedName>
        <fullName evidence="1">FIMAH domain-containing protein</fullName>
    </recommendedName>
</protein>
<dbReference type="Pfam" id="PF22888">
    <property type="entry name" value="FIMAH"/>
    <property type="match status" value="1"/>
</dbReference>
<evidence type="ECO:0000313" key="2">
    <source>
        <dbReference type="EMBL" id="CAG7651892.1"/>
    </source>
</evidence>
<feature type="domain" description="FIMAH" evidence="1">
    <location>
        <begin position="1256"/>
        <end position="1319"/>
    </location>
</feature>
<dbReference type="RefSeq" id="WP_218101317.1">
    <property type="nucleotide sequence ID" value="NZ_CAJVCE010000017.1"/>
</dbReference>
<gene>
    <name evidence="2" type="ORF">PAECIP111802_05085</name>
</gene>
<name>A0ABN7TQS4_9BACL</name>
<sequence>MLTLSPLRRLVASVLAIIVMFGATFPLRIAPAFAEAAPRLDNYFKVSSGKDQGKKMPLYDATIEKYNGYYYVAGTGTAGNFYRSPDLIHWEGPIRFISTDPATLPPYAPNDPTLARYGASDFFYHNGVMFYGFNSTNLLHGNPSTMSTAAPMFEHSFWNQPYDSGIDPQFFISANGDLVYLRKVNPDENDPNTGMPMRGRAGAWLWKVNSFFDELGNPSRGKAKEMMYSQPGHWGNLNHLNFEGPELAYHNGQYYMLYASNQMDPRTGLYETGVAQASTYDGFDNSKKYPGKLLARNIESLLLNYKVILPTSEHGAQTYKFTYTDPDQGWESISYPATGWNSGDGGFGWPQYIVPPAKVPSIYTVWGSPTSPDTLWARRTFTLNEVPGKAVLRHRLEGYGSIYINGQEVVKQNGAQPAYKMVEVPAGLLKPGQNVIAAKVSHQGPVELDNYHLDFGLYDTNGLAIEPDIVGPSQPNIVKGPNGFETWIMYKAFWDGVNGQGKDRVEFWGDEMVVDGPSSGKSEEMKFDAWTPSFQDRFEASTSSLANYTVPTEGVSMKDGRLAMDGTNGPKQLLLSGKELENYFMEINIRFDSGERGQAGAVVWYRDENNQVKLLIDREQRKYRMVYKLNGQESIQEAVLPSTFRFRHEDPRAAGYEEQYHTLIVYKNGSKLFAELDHYKLNNDQPVLELPSIASPGQLGYACEGAACSMDNVTVTSGWNEYGTLFEGWSDKWQKDKRGLTSPSIGEAITVKGDPTREHEFSVNIHTGSLPDTGKAGIILAYVDPQNYMMAYTNYENKQFEIVKVENGKRELLQSVSTSRDTIYGHVNPEPNGQTEYIYRLRGPAEVSQARVLWTYGEFKYLNKSFLLPNQASPNFGFDRWDAGKQSWNAIPFQYTFNGRGVYHDASFTTSVKTDQLRMRVPAQINRPFSFAIHEDISSQNFYKTVRKDGRIYVWINHKLVFNVEDPFLHEKAKTGLYTDGVSASYNAVTAFDISDTRPPHTEAEANGQKGDNGWYNSDVTITLSSSGVASGTSGTYYSLDGGASWTLYSQPIAVTTEGVTSFHYYSVDELGNQEPVRSMSIAIDKTAPTIASIPDRPANSRGWYNDSVTFRFTCEDAISGIEKCPDPTTISEEGNGLSVTGSVYDLVGNQGTVVVPFIRIDKTVPQINYSVTGAVYGKYLINQQVNVVCQAVDSLSGLASSTCLPVSAPAYELGLGDHTFAATAVDLAGNVGQGQVTIRIEADYESLGGLTEKLVTERGIANSLQVKLRAAQMSREKENKQAAIHQLQAYTHGVEAQTGKSISAADAKLLIACAKELILK</sequence>
<evidence type="ECO:0000313" key="3">
    <source>
        <dbReference type="Proteomes" id="UP000730618"/>
    </source>
</evidence>
<organism evidence="2 3">
    <name type="scientific">Paenibacillus allorhizosphaerae</name>
    <dbReference type="NCBI Taxonomy" id="2849866"/>
    <lineage>
        <taxon>Bacteria</taxon>
        <taxon>Bacillati</taxon>
        <taxon>Bacillota</taxon>
        <taxon>Bacilli</taxon>
        <taxon>Bacillales</taxon>
        <taxon>Paenibacillaceae</taxon>
        <taxon>Paenibacillus</taxon>
    </lineage>
</organism>
<accession>A0ABN7TQS4</accession>
<dbReference type="Proteomes" id="UP000730618">
    <property type="component" value="Unassembled WGS sequence"/>
</dbReference>
<dbReference type="InterPro" id="IPR054470">
    <property type="entry name" value="FIMAH_dom"/>
</dbReference>
<reference evidence="2 3" key="1">
    <citation type="submission" date="2021-06" db="EMBL/GenBank/DDBJ databases">
        <authorList>
            <person name="Criscuolo A."/>
        </authorList>
    </citation>
    <scope>NUCLEOTIDE SEQUENCE [LARGE SCALE GENOMIC DNA]</scope>
    <source>
        <strain evidence="3">CIP 111802</strain>
    </source>
</reference>
<dbReference type="NCBIfam" id="NF047446">
    <property type="entry name" value="barrel_OmpL47"/>
    <property type="match status" value="1"/>
</dbReference>
<evidence type="ECO:0000259" key="1">
    <source>
        <dbReference type="Pfam" id="PF22888"/>
    </source>
</evidence>
<keyword evidence="3" id="KW-1185">Reference proteome</keyword>
<proteinExistence type="predicted"/>